<reference evidence="4 5" key="1">
    <citation type="submission" date="2018-02" db="EMBL/GenBank/DDBJ databases">
        <title>Bacteriophage NCPPB3778 and a type I-E CRISPR drive the evolution of the US Biological Select Agent, Rathayibacter toxicus.</title>
        <authorList>
            <person name="Davis E.W.II."/>
            <person name="Tabima J.F."/>
            <person name="Weisberg A.J."/>
            <person name="Lopes L.D."/>
            <person name="Wiseman M.S."/>
            <person name="Wiseman M.S."/>
            <person name="Pupko T."/>
            <person name="Belcher M.S."/>
            <person name="Sechler A.J."/>
            <person name="Tancos M.A."/>
            <person name="Schroeder B.K."/>
            <person name="Murray T.D."/>
            <person name="Luster D.G."/>
            <person name="Schneider W.L."/>
            <person name="Rogers E."/>
            <person name="Andreote F.D."/>
            <person name="Grunwald N.J."/>
            <person name="Putnam M.L."/>
            <person name="Chang J.H."/>
        </authorList>
    </citation>
    <scope>NUCLEOTIDE SEQUENCE [LARGE SCALE GENOMIC DNA]</scope>
    <source>
        <strain evidence="3 5">AY1D6</strain>
        <strain evidence="2 4">AY1I9</strain>
    </source>
</reference>
<keyword evidence="5" id="KW-1185">Reference proteome</keyword>
<name>A0ABD6W7R9_RATRA</name>
<evidence type="ECO:0000313" key="5">
    <source>
        <dbReference type="Proteomes" id="UP000239698"/>
    </source>
</evidence>
<evidence type="ECO:0000313" key="3">
    <source>
        <dbReference type="EMBL" id="PPH75069.1"/>
    </source>
</evidence>
<feature type="region of interest" description="Disordered" evidence="1">
    <location>
        <begin position="73"/>
        <end position="120"/>
    </location>
</feature>
<feature type="compositionally biased region" description="Acidic residues" evidence="1">
    <location>
        <begin position="107"/>
        <end position="120"/>
    </location>
</feature>
<sequence length="120" mass="13084">MIQGEDEMQKLYYASGYVLLGDQVCSAVVEYAQALANVGKSDLVVVPSLSDEGLRGETRFLVGPASQLFTSPALDRGVDLDDPEAVESMREKTRRLQPARPTMQPRDEDEGDADGGTDYL</sequence>
<comment type="caution">
    <text evidence="2">The sequence shown here is derived from an EMBL/GenBank/DDBJ whole genome shotgun (WGS) entry which is preliminary data.</text>
</comment>
<organism evidence="2 4">
    <name type="scientific">Rathayibacter rathayi</name>
    <name type="common">Corynebacterium rathayi</name>
    <dbReference type="NCBI Taxonomy" id="33887"/>
    <lineage>
        <taxon>Bacteria</taxon>
        <taxon>Bacillati</taxon>
        <taxon>Actinomycetota</taxon>
        <taxon>Actinomycetes</taxon>
        <taxon>Micrococcales</taxon>
        <taxon>Microbacteriaceae</taxon>
        <taxon>Rathayibacter</taxon>
    </lineage>
</organism>
<dbReference type="Proteomes" id="UP000237881">
    <property type="component" value="Unassembled WGS sequence"/>
</dbReference>
<evidence type="ECO:0000313" key="2">
    <source>
        <dbReference type="EMBL" id="PPF13783.1"/>
    </source>
</evidence>
<dbReference type="KEGG" id="rry:C1O28_14065"/>
<protein>
    <submittedName>
        <fullName evidence="2">Uncharacterized protein</fullName>
    </submittedName>
</protein>
<gene>
    <name evidence="2" type="ORF">C5C04_08855</name>
    <name evidence="3" type="ORF">C5C40_11980</name>
</gene>
<dbReference type="Proteomes" id="UP000239698">
    <property type="component" value="Unassembled WGS sequence"/>
</dbReference>
<accession>A0ABD6W7R9</accession>
<dbReference type="EMBL" id="PSUL01000018">
    <property type="protein sequence ID" value="PPF13783.1"/>
    <property type="molecule type" value="Genomic_DNA"/>
</dbReference>
<evidence type="ECO:0000256" key="1">
    <source>
        <dbReference type="SAM" id="MobiDB-lite"/>
    </source>
</evidence>
<proteinExistence type="predicted"/>
<dbReference type="EMBL" id="PSVT01000028">
    <property type="protein sequence ID" value="PPH75069.1"/>
    <property type="molecule type" value="Genomic_DNA"/>
</dbReference>
<evidence type="ECO:0000313" key="4">
    <source>
        <dbReference type="Proteomes" id="UP000237881"/>
    </source>
</evidence>
<dbReference type="AlphaFoldDB" id="A0ABD6W7R9"/>